<dbReference type="AlphaFoldDB" id="A0A1G8BT58"/>
<dbReference type="InterPro" id="IPR000014">
    <property type="entry name" value="PAS"/>
</dbReference>
<dbReference type="InterPro" id="IPR002197">
    <property type="entry name" value="HTH_Fis"/>
</dbReference>
<evidence type="ECO:0000313" key="9">
    <source>
        <dbReference type="Proteomes" id="UP000198656"/>
    </source>
</evidence>
<dbReference type="CDD" id="cd00009">
    <property type="entry name" value="AAA"/>
    <property type="match status" value="1"/>
</dbReference>
<keyword evidence="2" id="KW-0067">ATP-binding</keyword>
<dbReference type="InterPro" id="IPR058031">
    <property type="entry name" value="AAA_lid_NorR"/>
</dbReference>
<keyword evidence="1" id="KW-0547">Nucleotide-binding</keyword>
<feature type="domain" description="PAS" evidence="7">
    <location>
        <begin position="223"/>
        <end position="253"/>
    </location>
</feature>
<dbReference type="PANTHER" id="PTHR32071:SF57">
    <property type="entry name" value="C4-DICARBOXYLATE TRANSPORT TRANSCRIPTIONAL REGULATORY PROTEIN DCTD"/>
    <property type="match status" value="1"/>
</dbReference>
<evidence type="ECO:0000256" key="4">
    <source>
        <dbReference type="ARBA" id="ARBA00023125"/>
    </source>
</evidence>
<dbReference type="GO" id="GO:0005524">
    <property type="term" value="F:ATP binding"/>
    <property type="evidence" value="ECO:0007669"/>
    <property type="project" value="UniProtKB-KW"/>
</dbReference>
<keyword evidence="5" id="KW-0804">Transcription</keyword>
<dbReference type="Pfam" id="PF00158">
    <property type="entry name" value="Sigma54_activat"/>
    <property type="match status" value="1"/>
</dbReference>
<dbReference type="Proteomes" id="UP000198656">
    <property type="component" value="Unassembled WGS sequence"/>
</dbReference>
<dbReference type="Gene3D" id="3.30.450.20">
    <property type="entry name" value="PAS domain"/>
    <property type="match status" value="1"/>
</dbReference>
<dbReference type="InterPro" id="IPR035965">
    <property type="entry name" value="PAS-like_dom_sf"/>
</dbReference>
<feature type="domain" description="Sigma-54 factor interaction" evidence="6">
    <location>
        <begin position="318"/>
        <end position="548"/>
    </location>
</feature>
<organism evidence="8 9">
    <name type="scientific">Desulfosporosinus hippei DSM 8344</name>
    <dbReference type="NCBI Taxonomy" id="1121419"/>
    <lineage>
        <taxon>Bacteria</taxon>
        <taxon>Bacillati</taxon>
        <taxon>Bacillota</taxon>
        <taxon>Clostridia</taxon>
        <taxon>Eubacteriales</taxon>
        <taxon>Desulfitobacteriaceae</taxon>
        <taxon>Desulfosporosinus</taxon>
    </lineage>
</organism>
<dbReference type="FunFam" id="3.40.50.300:FF:000006">
    <property type="entry name" value="DNA-binding transcriptional regulator NtrC"/>
    <property type="match status" value="1"/>
</dbReference>
<dbReference type="InterPro" id="IPR002078">
    <property type="entry name" value="Sigma_54_int"/>
</dbReference>
<dbReference type="Gene3D" id="3.40.50.300">
    <property type="entry name" value="P-loop containing nucleotide triphosphate hydrolases"/>
    <property type="match status" value="1"/>
</dbReference>
<evidence type="ECO:0000259" key="7">
    <source>
        <dbReference type="PROSITE" id="PS50112"/>
    </source>
</evidence>
<evidence type="ECO:0000256" key="5">
    <source>
        <dbReference type="ARBA" id="ARBA00023163"/>
    </source>
</evidence>
<dbReference type="CDD" id="cd00130">
    <property type="entry name" value="PAS"/>
    <property type="match status" value="1"/>
</dbReference>
<evidence type="ECO:0000256" key="2">
    <source>
        <dbReference type="ARBA" id="ARBA00022840"/>
    </source>
</evidence>
<evidence type="ECO:0000256" key="1">
    <source>
        <dbReference type="ARBA" id="ARBA00022741"/>
    </source>
</evidence>
<dbReference type="InterPro" id="IPR027417">
    <property type="entry name" value="P-loop_NTPase"/>
</dbReference>
<accession>A0A1G8BT58</accession>
<dbReference type="PROSITE" id="PS00676">
    <property type="entry name" value="SIGMA54_INTERACT_2"/>
    <property type="match status" value="1"/>
</dbReference>
<dbReference type="Pfam" id="PF02954">
    <property type="entry name" value="HTH_8"/>
    <property type="match status" value="1"/>
</dbReference>
<dbReference type="SUPFAM" id="SSF46689">
    <property type="entry name" value="Homeodomain-like"/>
    <property type="match status" value="1"/>
</dbReference>
<dbReference type="Gene3D" id="1.10.10.60">
    <property type="entry name" value="Homeodomain-like"/>
    <property type="match status" value="1"/>
</dbReference>
<evidence type="ECO:0000256" key="3">
    <source>
        <dbReference type="ARBA" id="ARBA00023015"/>
    </source>
</evidence>
<dbReference type="EMBL" id="FNCP01000012">
    <property type="protein sequence ID" value="SDH36289.1"/>
    <property type="molecule type" value="Genomic_DNA"/>
</dbReference>
<evidence type="ECO:0000313" key="8">
    <source>
        <dbReference type="EMBL" id="SDH36289.1"/>
    </source>
</evidence>
<dbReference type="SMART" id="SM00091">
    <property type="entry name" value="PAS"/>
    <property type="match status" value="1"/>
</dbReference>
<dbReference type="PROSITE" id="PS50045">
    <property type="entry name" value="SIGMA54_INTERACT_4"/>
    <property type="match status" value="1"/>
</dbReference>
<dbReference type="InterPro" id="IPR003593">
    <property type="entry name" value="AAA+_ATPase"/>
</dbReference>
<dbReference type="OrthoDB" id="9803970at2"/>
<dbReference type="InterPro" id="IPR029016">
    <property type="entry name" value="GAF-like_dom_sf"/>
</dbReference>
<dbReference type="PANTHER" id="PTHR32071">
    <property type="entry name" value="TRANSCRIPTIONAL REGULATORY PROTEIN"/>
    <property type="match status" value="1"/>
</dbReference>
<dbReference type="Gene3D" id="1.10.8.60">
    <property type="match status" value="1"/>
</dbReference>
<dbReference type="PROSITE" id="PS00688">
    <property type="entry name" value="SIGMA54_INTERACT_3"/>
    <property type="match status" value="1"/>
</dbReference>
<name>A0A1G8BT58_9FIRM</name>
<dbReference type="PROSITE" id="PS50112">
    <property type="entry name" value="PAS"/>
    <property type="match status" value="1"/>
</dbReference>
<keyword evidence="3" id="KW-0805">Transcription regulation</keyword>
<dbReference type="PROSITE" id="PS00675">
    <property type="entry name" value="SIGMA54_INTERACT_1"/>
    <property type="match status" value="1"/>
</dbReference>
<protein>
    <submittedName>
        <fullName evidence="8">Transcriptional regulator of acetoin/glycerol metabolism</fullName>
    </submittedName>
</protein>
<sequence>MDNQWKRFIKGESVESEVTPTIYRSWQRSLDYHVDHTLVSNQDILTTSRLSERRDSQESLIRASEPVLPYIFNLLGSTNYTVLLGDNDGYIIEAVGDTHFMSKAQKVNLSPGASWREEIRGTNAIGTALRDNSPISVFGWEHFVHDNHFLACWAAPIQNSQGIPLGVIDISGEANPDRQKILNIAMMGASMIEKNLRLFELENQLKFYQEGSKLASSLLQQGFLAIDHNGIITNINAYGAGLLGRRQEEIIGQHAGDVFSTPKGWMLNGHSLNLHLKDRSGKEITSHLNQVVNNSGKTLGAVGTLNISKATSLSNTMWIGNSVLSQRMLARVSKIASTRSSVLINGESGTGKEIISRTIHQLSSRSEGPFVALNCASLPATLIESELFGYVDGAFTGARRGGKPGKFELANNGTIFLDEIGDMPLNVQVALLRVLQEKEVSRIGDTKALKIDVRVIAATHKDLSALVTEEKFRLDLYYRLKVITLELPPLRERTEDIPDLVRYFIDKTCNSLELPLLGIQEEVFSYLSSHSWPGNVRELENCIESMVALAEGPVLTVEDLPDEIRQSGKNKSVTKAEAEPEPLLNQQTKQAILYALNQTNGKIAPAAKLLGIGRNTLYRKMKDLGVNI</sequence>
<gene>
    <name evidence="8" type="ORF">SAMN05443529_112113</name>
</gene>
<keyword evidence="4" id="KW-0238">DNA-binding</keyword>
<proteinExistence type="predicted"/>
<dbReference type="RefSeq" id="WP_092333506.1">
    <property type="nucleotide sequence ID" value="NZ_FNCP01000012.1"/>
</dbReference>
<dbReference type="Gene3D" id="3.30.450.40">
    <property type="match status" value="1"/>
</dbReference>
<dbReference type="SUPFAM" id="SSF55785">
    <property type="entry name" value="PYP-like sensor domain (PAS domain)"/>
    <property type="match status" value="1"/>
</dbReference>
<evidence type="ECO:0000259" key="6">
    <source>
        <dbReference type="PROSITE" id="PS50045"/>
    </source>
</evidence>
<dbReference type="GO" id="GO:0043565">
    <property type="term" value="F:sequence-specific DNA binding"/>
    <property type="evidence" value="ECO:0007669"/>
    <property type="project" value="InterPro"/>
</dbReference>
<keyword evidence="9" id="KW-1185">Reference proteome</keyword>
<dbReference type="InterPro" id="IPR025944">
    <property type="entry name" value="Sigma_54_int_dom_CS"/>
</dbReference>
<reference evidence="9" key="1">
    <citation type="submission" date="2016-10" db="EMBL/GenBank/DDBJ databases">
        <authorList>
            <person name="Varghese N."/>
            <person name="Submissions S."/>
        </authorList>
    </citation>
    <scope>NUCLEOTIDE SEQUENCE [LARGE SCALE GENOMIC DNA]</scope>
    <source>
        <strain evidence="9">DSM 8344</strain>
    </source>
</reference>
<dbReference type="InterPro" id="IPR025662">
    <property type="entry name" value="Sigma_54_int_dom_ATP-bd_1"/>
</dbReference>
<dbReference type="SMART" id="SM00382">
    <property type="entry name" value="AAA"/>
    <property type="match status" value="1"/>
</dbReference>
<dbReference type="PRINTS" id="PR01590">
    <property type="entry name" value="HTHFIS"/>
</dbReference>
<dbReference type="SUPFAM" id="SSF52540">
    <property type="entry name" value="P-loop containing nucleoside triphosphate hydrolases"/>
    <property type="match status" value="1"/>
</dbReference>
<dbReference type="GO" id="GO:0006355">
    <property type="term" value="P:regulation of DNA-templated transcription"/>
    <property type="evidence" value="ECO:0007669"/>
    <property type="project" value="InterPro"/>
</dbReference>
<dbReference type="Pfam" id="PF25601">
    <property type="entry name" value="AAA_lid_14"/>
    <property type="match status" value="1"/>
</dbReference>
<dbReference type="InterPro" id="IPR025943">
    <property type="entry name" value="Sigma_54_int_dom_ATP-bd_2"/>
</dbReference>
<dbReference type="InterPro" id="IPR009057">
    <property type="entry name" value="Homeodomain-like_sf"/>
</dbReference>